<dbReference type="Proteomes" id="UP000234323">
    <property type="component" value="Unassembled WGS sequence"/>
</dbReference>
<accession>A0A2I1GWT1</accession>
<dbReference type="VEuPathDB" id="FungiDB:FUN_010500"/>
<keyword evidence="2" id="KW-1185">Reference proteome</keyword>
<gene>
    <name evidence="1" type="ORF">RhiirA4_467936</name>
</gene>
<dbReference type="EMBL" id="LLXI01000966">
    <property type="protein sequence ID" value="PKY51092.1"/>
    <property type="molecule type" value="Genomic_DNA"/>
</dbReference>
<proteinExistence type="predicted"/>
<reference evidence="1 2" key="1">
    <citation type="submission" date="2015-10" db="EMBL/GenBank/DDBJ databases">
        <title>Genome analyses suggest a sexual origin of heterokaryosis in a supposedly ancient asexual fungus.</title>
        <authorList>
            <person name="Ropars J."/>
            <person name="Sedzielewska K."/>
            <person name="Noel J."/>
            <person name="Charron P."/>
            <person name="Farinelli L."/>
            <person name="Marton T."/>
            <person name="Kruger M."/>
            <person name="Pelin A."/>
            <person name="Brachmann A."/>
            <person name="Corradi N."/>
        </authorList>
    </citation>
    <scope>NUCLEOTIDE SEQUENCE [LARGE SCALE GENOMIC DNA]</scope>
    <source>
        <strain evidence="1 2">A4</strain>
    </source>
</reference>
<protein>
    <submittedName>
        <fullName evidence="1">Uncharacterized protein</fullName>
    </submittedName>
</protein>
<dbReference type="AlphaFoldDB" id="A0A2I1GWT1"/>
<organism evidence="1 2">
    <name type="scientific">Rhizophagus irregularis</name>
    <dbReference type="NCBI Taxonomy" id="588596"/>
    <lineage>
        <taxon>Eukaryota</taxon>
        <taxon>Fungi</taxon>
        <taxon>Fungi incertae sedis</taxon>
        <taxon>Mucoromycota</taxon>
        <taxon>Glomeromycotina</taxon>
        <taxon>Glomeromycetes</taxon>
        <taxon>Glomerales</taxon>
        <taxon>Glomeraceae</taxon>
        <taxon>Rhizophagus</taxon>
    </lineage>
</organism>
<evidence type="ECO:0000313" key="1">
    <source>
        <dbReference type="EMBL" id="PKY51092.1"/>
    </source>
</evidence>
<evidence type="ECO:0000313" key="2">
    <source>
        <dbReference type="Proteomes" id="UP000234323"/>
    </source>
</evidence>
<name>A0A2I1GWT1_9GLOM</name>
<sequence length="134" mass="14852">MKKVIPLTLVNLSVFDPITEEPDITDNIIITNMLESIGNFELYCSIICKQGILIPEVSTLHIRISGDGRNVVLYPGAETYESLKNVLVPLISDLCNLKKNGFNQIGGNHWPVELYFSSDWKFLAICLGIKAANG</sequence>
<comment type="caution">
    <text evidence="1">The sequence shown here is derived from an EMBL/GenBank/DDBJ whole genome shotgun (WGS) entry which is preliminary data.</text>
</comment>